<evidence type="ECO:0000313" key="1">
    <source>
        <dbReference type="EMBL" id="THV41397.1"/>
    </source>
</evidence>
<dbReference type="Proteomes" id="UP000308760">
    <property type="component" value="Unassembled WGS sequence"/>
</dbReference>
<organism evidence="1 2">
    <name type="scientific">Glycomyces buryatensis</name>
    <dbReference type="NCBI Taxonomy" id="2570927"/>
    <lineage>
        <taxon>Bacteria</taxon>
        <taxon>Bacillati</taxon>
        <taxon>Actinomycetota</taxon>
        <taxon>Actinomycetes</taxon>
        <taxon>Glycomycetales</taxon>
        <taxon>Glycomycetaceae</taxon>
        <taxon>Glycomyces</taxon>
    </lineage>
</organism>
<dbReference type="AlphaFoldDB" id="A0A4S8QAC5"/>
<dbReference type="EMBL" id="STGY01000044">
    <property type="protein sequence ID" value="THV41397.1"/>
    <property type="molecule type" value="Genomic_DNA"/>
</dbReference>
<protein>
    <submittedName>
        <fullName evidence="1">Uncharacterized protein</fullName>
    </submittedName>
</protein>
<sequence>MGELHTEDCDHMYRYVEAMHELEDASFEELERIFDKVTASLDDAGIPWYEDLLPPLDTGAAHVMLDNNDGGRGVFVYWRPARSEEASAMAAWKAGEWDDPSFDQATSLEQQWARRLSVVLHSAGILNRELKDDMNPYTLEIISVA</sequence>
<name>A0A4S8QAC5_9ACTN</name>
<comment type="caution">
    <text evidence="1">The sequence shown here is derived from an EMBL/GenBank/DDBJ whole genome shotgun (WGS) entry which is preliminary data.</text>
</comment>
<keyword evidence="2" id="KW-1185">Reference proteome</keyword>
<reference evidence="2" key="1">
    <citation type="submission" date="2019-04" db="EMBL/GenBank/DDBJ databases">
        <title>Nocardioides xinjiangensis sp. nov.</title>
        <authorList>
            <person name="Liu S."/>
        </authorList>
    </citation>
    <scope>NUCLEOTIDE SEQUENCE [LARGE SCALE GENOMIC DNA]</scope>
    <source>
        <strain evidence="2">18</strain>
    </source>
</reference>
<dbReference type="RefSeq" id="WP_136534667.1">
    <property type="nucleotide sequence ID" value="NZ_STGY01000044.1"/>
</dbReference>
<evidence type="ECO:0000313" key="2">
    <source>
        <dbReference type="Proteomes" id="UP000308760"/>
    </source>
</evidence>
<accession>A0A4S8QAC5</accession>
<proteinExistence type="predicted"/>
<reference evidence="1 2" key="2">
    <citation type="submission" date="2019-05" db="EMBL/GenBank/DDBJ databases">
        <title>Glycomyces buryatensis sp. nov.</title>
        <authorList>
            <person name="Nikitina E."/>
        </authorList>
    </citation>
    <scope>NUCLEOTIDE SEQUENCE [LARGE SCALE GENOMIC DNA]</scope>
    <source>
        <strain evidence="1 2">18</strain>
    </source>
</reference>
<gene>
    <name evidence="1" type="ORF">FAB82_11390</name>
</gene>